<evidence type="ECO:0000313" key="2">
    <source>
        <dbReference type="Proteomes" id="UP000053328"/>
    </source>
</evidence>
<keyword evidence="2" id="KW-1185">Reference proteome</keyword>
<dbReference type="HOGENOM" id="CLU_1454708_0_0_1"/>
<dbReference type="RefSeq" id="XP_016233147.1">
    <property type="nucleotide sequence ID" value="XM_016382444.1"/>
</dbReference>
<dbReference type="AlphaFoldDB" id="A0A0D1YDA0"/>
<proteinExistence type="predicted"/>
<dbReference type="EMBL" id="KN847497">
    <property type="protein sequence ID" value="KIW12931.1"/>
    <property type="molecule type" value="Genomic_DNA"/>
</dbReference>
<protein>
    <submittedName>
        <fullName evidence="1">Uncharacterized protein</fullName>
    </submittedName>
</protein>
<dbReference type="OrthoDB" id="5200458at2759"/>
<sequence>MAMLTSTSAMSVLASNVSLGASYQLQVIGGNTMIHGTALCEMPERHLATCSTHGLVPCRAGFIERAGSRYLALRDSTAEDDARYCTLRGPVGKGEYQIAIESQLERSSALIGVSVFSSGWIVVEDHGRNLLRFDKDLNSSRWIAVPDADSGAWVPWWYAPSAANLEDFDNYVTIDIELVEVSQ</sequence>
<gene>
    <name evidence="1" type="ORF">PV08_08118</name>
</gene>
<organism evidence="1 2">
    <name type="scientific">Exophiala spinifera</name>
    <dbReference type="NCBI Taxonomy" id="91928"/>
    <lineage>
        <taxon>Eukaryota</taxon>
        <taxon>Fungi</taxon>
        <taxon>Dikarya</taxon>
        <taxon>Ascomycota</taxon>
        <taxon>Pezizomycotina</taxon>
        <taxon>Eurotiomycetes</taxon>
        <taxon>Chaetothyriomycetidae</taxon>
        <taxon>Chaetothyriales</taxon>
        <taxon>Herpotrichiellaceae</taxon>
        <taxon>Exophiala</taxon>
    </lineage>
</organism>
<dbReference type="GeneID" id="27335201"/>
<evidence type="ECO:0000313" key="1">
    <source>
        <dbReference type="EMBL" id="KIW12931.1"/>
    </source>
</evidence>
<dbReference type="VEuPathDB" id="FungiDB:PV08_08118"/>
<name>A0A0D1YDA0_9EURO</name>
<accession>A0A0D1YDA0</accession>
<dbReference type="Proteomes" id="UP000053328">
    <property type="component" value="Unassembled WGS sequence"/>
</dbReference>
<reference evidence="1 2" key="1">
    <citation type="submission" date="2015-01" db="EMBL/GenBank/DDBJ databases">
        <title>The Genome Sequence of Exophiala spinifera CBS89968.</title>
        <authorList>
            <consortium name="The Broad Institute Genomics Platform"/>
            <person name="Cuomo C."/>
            <person name="de Hoog S."/>
            <person name="Gorbushina A."/>
            <person name="Stielow B."/>
            <person name="Teixiera M."/>
            <person name="Abouelleil A."/>
            <person name="Chapman S.B."/>
            <person name="Priest M."/>
            <person name="Young S.K."/>
            <person name="Wortman J."/>
            <person name="Nusbaum C."/>
            <person name="Birren B."/>
        </authorList>
    </citation>
    <scope>NUCLEOTIDE SEQUENCE [LARGE SCALE GENOMIC DNA]</scope>
    <source>
        <strain evidence="1 2">CBS 89968</strain>
    </source>
</reference>